<feature type="domain" description="Luciferase-like" evidence="1">
    <location>
        <begin position="22"/>
        <end position="118"/>
    </location>
</feature>
<dbReference type="EMBL" id="BAABKO010000006">
    <property type="protein sequence ID" value="GAA4783463.1"/>
    <property type="molecule type" value="Genomic_DNA"/>
</dbReference>
<protein>
    <submittedName>
        <fullName evidence="2">LLM class F420-dependent oxidoreductase</fullName>
    </submittedName>
</protein>
<dbReference type="NCBIfam" id="TIGR03620">
    <property type="entry name" value="F420_MSMEG_4141"/>
    <property type="match status" value="1"/>
</dbReference>
<sequence length="274" mass="28623">MTTKAAFGRIGAWRSATQLDGAFAARAEQLGYGTLWVGGSPVSDLVIVEELLDATEHILVATGIVNIWQADAASVAQSFHRIEDAHPGRLVLGIGSGHREATPERIRPLAALRSYLDVLDDEGVGPDRRLLAALGDRTLALAAERTLGAHPYFTLPEHTAHARRVMGSDALLAPELTVALGDRALAAARPFVRRYLGLSNYVVALRRSGVSDADVDGGGSEAFVDRIVANPAPADAAAGAAAHLAAGADHVAVQALGDDPLGALEQIAVELDLM</sequence>
<keyword evidence="3" id="KW-1185">Reference proteome</keyword>
<dbReference type="Proteomes" id="UP001501645">
    <property type="component" value="Unassembled WGS sequence"/>
</dbReference>
<dbReference type="PANTHER" id="PTHR30137">
    <property type="entry name" value="LUCIFERASE-LIKE MONOOXYGENASE"/>
    <property type="match status" value="1"/>
</dbReference>
<dbReference type="Gene3D" id="3.20.20.30">
    <property type="entry name" value="Luciferase-like domain"/>
    <property type="match status" value="1"/>
</dbReference>
<dbReference type="InterPro" id="IPR050766">
    <property type="entry name" value="Bact_Lucif_Oxidored"/>
</dbReference>
<dbReference type="Pfam" id="PF00296">
    <property type="entry name" value="Bac_luciferase"/>
    <property type="match status" value="1"/>
</dbReference>
<evidence type="ECO:0000313" key="2">
    <source>
        <dbReference type="EMBL" id="GAA4783463.1"/>
    </source>
</evidence>
<dbReference type="PANTHER" id="PTHR30137:SF18">
    <property type="entry name" value="CONSERVED PROTEIN"/>
    <property type="match status" value="1"/>
</dbReference>
<evidence type="ECO:0000259" key="1">
    <source>
        <dbReference type="Pfam" id="PF00296"/>
    </source>
</evidence>
<organism evidence="2 3">
    <name type="scientific">Microbacterium gilvum</name>
    <dbReference type="NCBI Taxonomy" id="1336204"/>
    <lineage>
        <taxon>Bacteria</taxon>
        <taxon>Bacillati</taxon>
        <taxon>Actinomycetota</taxon>
        <taxon>Actinomycetes</taxon>
        <taxon>Micrococcales</taxon>
        <taxon>Microbacteriaceae</taxon>
        <taxon>Microbacterium</taxon>
    </lineage>
</organism>
<dbReference type="RefSeq" id="WP_345441223.1">
    <property type="nucleotide sequence ID" value="NZ_BAABKO010000006.1"/>
</dbReference>
<dbReference type="InterPro" id="IPR019922">
    <property type="entry name" value="Lucif-like_OxRdatse_MSMEG_4141"/>
</dbReference>
<name>A0ABP9AN73_9MICO</name>
<reference evidence="3" key="1">
    <citation type="journal article" date="2019" name="Int. J. Syst. Evol. Microbiol.">
        <title>The Global Catalogue of Microorganisms (GCM) 10K type strain sequencing project: providing services to taxonomists for standard genome sequencing and annotation.</title>
        <authorList>
            <consortium name="The Broad Institute Genomics Platform"/>
            <consortium name="The Broad Institute Genome Sequencing Center for Infectious Disease"/>
            <person name="Wu L."/>
            <person name="Ma J."/>
        </authorList>
    </citation>
    <scope>NUCLEOTIDE SEQUENCE [LARGE SCALE GENOMIC DNA]</scope>
    <source>
        <strain evidence="3">JCM 18537</strain>
    </source>
</reference>
<dbReference type="InterPro" id="IPR036661">
    <property type="entry name" value="Luciferase-like_sf"/>
</dbReference>
<proteinExistence type="predicted"/>
<evidence type="ECO:0000313" key="3">
    <source>
        <dbReference type="Proteomes" id="UP001501645"/>
    </source>
</evidence>
<comment type="caution">
    <text evidence="2">The sequence shown here is derived from an EMBL/GenBank/DDBJ whole genome shotgun (WGS) entry which is preliminary data.</text>
</comment>
<accession>A0ABP9AN73</accession>
<gene>
    <name evidence="2" type="ORF">GCM10023351_31070</name>
</gene>
<dbReference type="SUPFAM" id="SSF51679">
    <property type="entry name" value="Bacterial luciferase-like"/>
    <property type="match status" value="1"/>
</dbReference>
<dbReference type="InterPro" id="IPR011251">
    <property type="entry name" value="Luciferase-like_dom"/>
</dbReference>